<keyword evidence="2" id="KW-1185">Reference proteome</keyword>
<evidence type="ECO:0000313" key="1">
    <source>
        <dbReference type="EMBL" id="KAL3528937.1"/>
    </source>
</evidence>
<dbReference type="AlphaFoldDB" id="A0ABD3ADS9"/>
<organism evidence="1 2">
    <name type="scientific">Cinchona calisaya</name>
    <dbReference type="NCBI Taxonomy" id="153742"/>
    <lineage>
        <taxon>Eukaryota</taxon>
        <taxon>Viridiplantae</taxon>
        <taxon>Streptophyta</taxon>
        <taxon>Embryophyta</taxon>
        <taxon>Tracheophyta</taxon>
        <taxon>Spermatophyta</taxon>
        <taxon>Magnoliopsida</taxon>
        <taxon>eudicotyledons</taxon>
        <taxon>Gunneridae</taxon>
        <taxon>Pentapetalae</taxon>
        <taxon>asterids</taxon>
        <taxon>lamiids</taxon>
        <taxon>Gentianales</taxon>
        <taxon>Rubiaceae</taxon>
        <taxon>Cinchonoideae</taxon>
        <taxon>Cinchoneae</taxon>
        <taxon>Cinchona</taxon>
    </lineage>
</organism>
<comment type="caution">
    <text evidence="1">The sequence shown here is derived from an EMBL/GenBank/DDBJ whole genome shotgun (WGS) entry which is preliminary data.</text>
</comment>
<gene>
    <name evidence="1" type="ORF">ACH5RR_008259</name>
</gene>
<evidence type="ECO:0000313" key="2">
    <source>
        <dbReference type="Proteomes" id="UP001630127"/>
    </source>
</evidence>
<sequence length="143" mass="16032">MSSIGDNTDTSATSLAGLNVSAMMKPPKQSRTVDCKYVEDLTPKVKAANVDEEEEIVSEFDKRSSKVKRLPIESDWDYACNLLPFLKVFYETTKRLSGSHYVTGNQYMIKIYAIGFLLTSLIEGSDVGVPMMPSNMKKKNDKY</sequence>
<proteinExistence type="predicted"/>
<reference evidence="1 2" key="1">
    <citation type="submission" date="2024-11" db="EMBL/GenBank/DDBJ databases">
        <title>A near-complete genome assembly of Cinchona calisaya.</title>
        <authorList>
            <person name="Lian D.C."/>
            <person name="Zhao X.W."/>
            <person name="Wei L."/>
        </authorList>
    </citation>
    <scope>NUCLEOTIDE SEQUENCE [LARGE SCALE GENOMIC DNA]</scope>
    <source>
        <tissue evidence="1">Nenye</tissue>
    </source>
</reference>
<accession>A0ABD3ADS9</accession>
<protein>
    <submittedName>
        <fullName evidence="1">Uncharacterized protein</fullName>
    </submittedName>
</protein>
<dbReference type="Proteomes" id="UP001630127">
    <property type="component" value="Unassembled WGS sequence"/>
</dbReference>
<name>A0ABD3ADS9_9GENT</name>
<dbReference type="EMBL" id="JBJUIK010000004">
    <property type="protein sequence ID" value="KAL3528937.1"/>
    <property type="molecule type" value="Genomic_DNA"/>
</dbReference>